<evidence type="ECO:0000256" key="7">
    <source>
        <dbReference type="SAM" id="MobiDB-lite"/>
    </source>
</evidence>
<comment type="caution">
    <text evidence="10">The sequence shown here is derived from an EMBL/GenBank/DDBJ whole genome shotgun (WGS) entry which is preliminary data.</text>
</comment>
<dbReference type="InterPro" id="IPR018996">
    <property type="entry name" value="Man1/Src1-like_C"/>
</dbReference>
<dbReference type="GO" id="GO:0071763">
    <property type="term" value="P:nuclear membrane organization"/>
    <property type="evidence" value="ECO:0007669"/>
    <property type="project" value="TreeGrafter"/>
</dbReference>
<keyword evidence="4 8" id="KW-1133">Transmembrane helix</keyword>
<feature type="compositionally biased region" description="Polar residues" evidence="7">
    <location>
        <begin position="16"/>
        <end position="28"/>
    </location>
</feature>
<feature type="transmembrane region" description="Helical" evidence="8">
    <location>
        <begin position="43"/>
        <end position="68"/>
    </location>
</feature>
<dbReference type="GO" id="GO:0005637">
    <property type="term" value="C:nuclear inner membrane"/>
    <property type="evidence" value="ECO:0007669"/>
    <property type="project" value="UniProtKB-SubCell"/>
</dbReference>
<proteinExistence type="predicted"/>
<evidence type="ECO:0000313" key="10">
    <source>
        <dbReference type="EMBL" id="KAJ8754396.1"/>
    </source>
</evidence>
<reference evidence="10 11" key="1">
    <citation type="submission" date="2021-09" db="EMBL/GenBank/DDBJ databases">
        <title>Genomic insights and catalytic innovation underlie evolution of tropane alkaloids biosynthesis.</title>
        <authorList>
            <person name="Wang Y.-J."/>
            <person name="Tian T."/>
            <person name="Huang J.-P."/>
            <person name="Huang S.-X."/>
        </authorList>
    </citation>
    <scope>NUCLEOTIDE SEQUENCE [LARGE SCALE GENOMIC DNA]</scope>
    <source>
        <strain evidence="10">KIB-2018</strain>
        <tissue evidence="10">Leaf</tissue>
    </source>
</reference>
<accession>A0AAV8SQV5</accession>
<keyword evidence="6" id="KW-0539">Nucleus</keyword>
<dbReference type="GO" id="GO:0034399">
    <property type="term" value="C:nuclear periphery"/>
    <property type="evidence" value="ECO:0007669"/>
    <property type="project" value="TreeGrafter"/>
</dbReference>
<keyword evidence="11" id="KW-1185">Reference proteome</keyword>
<organism evidence="10 11">
    <name type="scientific">Erythroxylum novogranatense</name>
    <dbReference type="NCBI Taxonomy" id="1862640"/>
    <lineage>
        <taxon>Eukaryota</taxon>
        <taxon>Viridiplantae</taxon>
        <taxon>Streptophyta</taxon>
        <taxon>Embryophyta</taxon>
        <taxon>Tracheophyta</taxon>
        <taxon>Spermatophyta</taxon>
        <taxon>Magnoliopsida</taxon>
        <taxon>eudicotyledons</taxon>
        <taxon>Gunneridae</taxon>
        <taxon>Pentapetalae</taxon>
        <taxon>rosids</taxon>
        <taxon>fabids</taxon>
        <taxon>Malpighiales</taxon>
        <taxon>Erythroxylaceae</taxon>
        <taxon>Erythroxylum</taxon>
    </lineage>
</organism>
<evidence type="ECO:0000259" key="9">
    <source>
        <dbReference type="Pfam" id="PF09402"/>
    </source>
</evidence>
<gene>
    <name evidence="10" type="ORF">K2173_002847</name>
</gene>
<evidence type="ECO:0000256" key="3">
    <source>
        <dbReference type="ARBA" id="ARBA00022692"/>
    </source>
</evidence>
<feature type="domain" description="Man1/Src1-like C-terminal" evidence="9">
    <location>
        <begin position="83"/>
        <end position="343"/>
    </location>
</feature>
<dbReference type="GO" id="GO:0003682">
    <property type="term" value="F:chromatin binding"/>
    <property type="evidence" value="ECO:0007669"/>
    <property type="project" value="InterPro"/>
</dbReference>
<protein>
    <recommendedName>
        <fullName evidence="9">Man1/Src1-like C-terminal domain-containing protein</fullName>
    </recommendedName>
</protein>
<dbReference type="Gene3D" id="1.10.10.1180">
    <property type="entry name" value="MAN1, winged-helix domain"/>
    <property type="match status" value="1"/>
</dbReference>
<dbReference type="Pfam" id="PF09402">
    <property type="entry name" value="MSC"/>
    <property type="match status" value="1"/>
</dbReference>
<evidence type="ECO:0000256" key="4">
    <source>
        <dbReference type="ARBA" id="ARBA00022989"/>
    </source>
</evidence>
<evidence type="ECO:0000256" key="5">
    <source>
        <dbReference type="ARBA" id="ARBA00023136"/>
    </source>
</evidence>
<feature type="compositionally biased region" description="Basic residues" evidence="7">
    <location>
        <begin position="1"/>
        <end position="13"/>
    </location>
</feature>
<dbReference type="PANTHER" id="PTHR47808">
    <property type="entry name" value="INNER NUCLEAR MEMBRANE PROTEIN HEH2-RELATED"/>
    <property type="match status" value="1"/>
</dbReference>
<dbReference type="Proteomes" id="UP001159364">
    <property type="component" value="Linkage Group LG09"/>
</dbReference>
<feature type="region of interest" description="Disordered" evidence="7">
    <location>
        <begin position="1"/>
        <end position="31"/>
    </location>
</feature>
<evidence type="ECO:0000256" key="1">
    <source>
        <dbReference type="ARBA" id="ARBA00004540"/>
    </source>
</evidence>
<dbReference type="EMBL" id="JAIWQS010000009">
    <property type="protein sequence ID" value="KAJ8754396.1"/>
    <property type="molecule type" value="Genomic_DNA"/>
</dbReference>
<dbReference type="AlphaFoldDB" id="A0AAV8SQV5"/>
<dbReference type="GO" id="GO:0005783">
    <property type="term" value="C:endoplasmic reticulum"/>
    <property type="evidence" value="ECO:0007669"/>
    <property type="project" value="TreeGrafter"/>
</dbReference>
<comment type="subcellular location">
    <subcellularLocation>
        <location evidence="1">Nucleus inner membrane</location>
    </subcellularLocation>
</comment>
<name>A0AAV8SQV5_9ROSI</name>
<dbReference type="InterPro" id="IPR041885">
    <property type="entry name" value="MAN1_winged_helix_dom"/>
</dbReference>
<evidence type="ECO:0000313" key="11">
    <source>
        <dbReference type="Proteomes" id="UP001159364"/>
    </source>
</evidence>
<dbReference type="PANTHER" id="PTHR47808:SF2">
    <property type="entry name" value="LEM DOMAIN-CONTAINING PROTEIN 2"/>
    <property type="match status" value="1"/>
</dbReference>
<evidence type="ECO:0000256" key="6">
    <source>
        <dbReference type="ARBA" id="ARBA00023242"/>
    </source>
</evidence>
<sequence length="367" mass="42092">MSSTLKKRLKPGFRRPQSQPDGSPSYSSMMEPPQNLFPTKDGFFPLLAVVAIASSVAFTCHLIAGYMYPSTMPFCDTHSDSLDSISEFCEPCPRNGECYQGKLECSQGYRKHGNICIEDGDIDERAKKLSEWVEDHICESYSQFLCYGKGTVWVPEKEIWNALGGHELMQNFGSDSWIYLLTKKKVTETIGRLMELKLNSLGNKELKCPDSLGEHYKPLTCHIRQWISKHAFIALLFCSMVLGSIVLLFKIQRRRNLSARVEQLYQQVCEILEESALISKTKRGECESWEVASRLRDHLLSPKERKDPVLWKKVENLVQEDSRIDQYPKLVKGESKVVWEWQGMSCDAVYLIGQRRDVKYAVADFMM</sequence>
<keyword evidence="2" id="KW-0597">Phosphoprotein</keyword>
<evidence type="ECO:0000256" key="2">
    <source>
        <dbReference type="ARBA" id="ARBA00022553"/>
    </source>
</evidence>
<feature type="transmembrane region" description="Helical" evidence="8">
    <location>
        <begin position="231"/>
        <end position="249"/>
    </location>
</feature>
<dbReference type="InterPro" id="IPR044780">
    <property type="entry name" value="Heh2/Src1"/>
</dbReference>
<keyword evidence="3 8" id="KW-0812">Transmembrane</keyword>
<evidence type="ECO:0000256" key="8">
    <source>
        <dbReference type="SAM" id="Phobius"/>
    </source>
</evidence>
<keyword evidence="5 8" id="KW-0472">Membrane</keyword>